<proteinExistence type="inferred from homology"/>
<evidence type="ECO:0000313" key="7">
    <source>
        <dbReference type="EMBL" id="QDV59105.1"/>
    </source>
</evidence>
<evidence type="ECO:0000256" key="3">
    <source>
        <dbReference type="ARBA" id="ARBA00023163"/>
    </source>
</evidence>
<evidence type="ECO:0000256" key="1">
    <source>
        <dbReference type="ARBA" id="ARBA00008724"/>
    </source>
</evidence>
<dbReference type="InterPro" id="IPR002876">
    <property type="entry name" value="Transcrip_reg_TACO1-like"/>
</dbReference>
<dbReference type="AlphaFoldDB" id="A0A518J1B7"/>
<feature type="domain" description="TACO1/YebC-like second and third" evidence="5">
    <location>
        <begin position="82"/>
        <end position="236"/>
    </location>
</feature>
<gene>
    <name evidence="7" type="primary">yeeN</name>
    <name evidence="7" type="ORF">Mal33_51310</name>
</gene>
<dbReference type="HAMAP" id="MF_00693">
    <property type="entry name" value="Transcrip_reg_TACO1"/>
    <property type="match status" value="1"/>
</dbReference>
<protein>
    <recommendedName>
        <fullName evidence="4">Probable transcriptional regulatory protein Mal33_51310</fullName>
    </recommendedName>
</protein>
<dbReference type="InterPro" id="IPR026564">
    <property type="entry name" value="Transcrip_reg_TACO1-like_dom3"/>
</dbReference>
<dbReference type="NCBIfam" id="NF009044">
    <property type="entry name" value="PRK12378.1"/>
    <property type="match status" value="1"/>
</dbReference>
<dbReference type="InterPro" id="IPR049083">
    <property type="entry name" value="TACO1_YebC_N"/>
</dbReference>
<dbReference type="Pfam" id="PF20772">
    <property type="entry name" value="TACO1_YebC_N"/>
    <property type="match status" value="1"/>
</dbReference>
<evidence type="ECO:0000259" key="6">
    <source>
        <dbReference type="Pfam" id="PF20772"/>
    </source>
</evidence>
<dbReference type="RefSeq" id="WP_145290217.1">
    <property type="nucleotide sequence ID" value="NZ_CP036318.1"/>
</dbReference>
<evidence type="ECO:0000313" key="8">
    <source>
        <dbReference type="Proteomes" id="UP000316770"/>
    </source>
</evidence>
<name>A0A518J1B7_9BACT</name>
<dbReference type="PANTHER" id="PTHR12532">
    <property type="entry name" value="TRANSLATIONAL ACTIVATOR OF CYTOCHROME C OXIDASE 1"/>
    <property type="match status" value="1"/>
</dbReference>
<comment type="similarity">
    <text evidence="1 4">Belongs to the TACO1 family.</text>
</comment>
<evidence type="ECO:0000256" key="2">
    <source>
        <dbReference type="ARBA" id="ARBA00023015"/>
    </source>
</evidence>
<dbReference type="PANTHER" id="PTHR12532:SF0">
    <property type="entry name" value="TRANSLATIONAL ACTIVATOR OF CYTOCHROME C OXIDASE 1"/>
    <property type="match status" value="1"/>
</dbReference>
<dbReference type="EMBL" id="CP036318">
    <property type="protein sequence ID" value="QDV59105.1"/>
    <property type="molecule type" value="Genomic_DNA"/>
</dbReference>
<dbReference type="InterPro" id="IPR048300">
    <property type="entry name" value="TACO1_YebC-like_2nd/3rd_dom"/>
</dbReference>
<keyword evidence="4" id="KW-0238">DNA-binding</keyword>
<keyword evidence="4" id="KW-0963">Cytoplasm</keyword>
<dbReference type="Pfam" id="PF01709">
    <property type="entry name" value="Transcrip_reg"/>
    <property type="match status" value="1"/>
</dbReference>
<sequence length="241" mass="26217">MGRSFEVRKVSMAKTAGQKSKLYSKYGKQLYVLAKNSGADPTANPSLRSLIDKAKREQVPAHVIEKALEKASGGGGEDFSLARYEGYGPGGCAVIVDCLTDNNNRTITDVRNCFTKTSSKLGAPGSVAHSFDHLAVLRFPGDSADQVLEILLGADVDVVDVECEDGQITVFAPATEFNNAKQAMLEANPELEFDVDEITFVAQTNTDISPDDLPMFEKFMNMLNDCDDVQDVYHNAILPKE</sequence>
<dbReference type="InterPro" id="IPR017856">
    <property type="entry name" value="Integrase-like_N"/>
</dbReference>
<dbReference type="GO" id="GO:0003677">
    <property type="term" value="F:DNA binding"/>
    <property type="evidence" value="ECO:0007669"/>
    <property type="project" value="UniProtKB-UniRule"/>
</dbReference>
<dbReference type="SUPFAM" id="SSF75625">
    <property type="entry name" value="YebC-like"/>
    <property type="match status" value="1"/>
</dbReference>
<feature type="domain" description="TACO1/YebC-like N-terminal" evidence="6">
    <location>
        <begin position="5"/>
        <end position="74"/>
    </location>
</feature>
<dbReference type="Gene3D" id="1.10.10.200">
    <property type="match status" value="1"/>
</dbReference>
<dbReference type="GO" id="GO:0006355">
    <property type="term" value="P:regulation of DNA-templated transcription"/>
    <property type="evidence" value="ECO:0007669"/>
    <property type="project" value="UniProtKB-UniRule"/>
</dbReference>
<reference evidence="7 8" key="1">
    <citation type="submission" date="2019-02" db="EMBL/GenBank/DDBJ databases">
        <title>Deep-cultivation of Planctomycetes and their phenomic and genomic characterization uncovers novel biology.</title>
        <authorList>
            <person name="Wiegand S."/>
            <person name="Jogler M."/>
            <person name="Boedeker C."/>
            <person name="Pinto D."/>
            <person name="Vollmers J."/>
            <person name="Rivas-Marin E."/>
            <person name="Kohn T."/>
            <person name="Peeters S.H."/>
            <person name="Heuer A."/>
            <person name="Rast P."/>
            <person name="Oberbeckmann S."/>
            <person name="Bunk B."/>
            <person name="Jeske O."/>
            <person name="Meyerdierks A."/>
            <person name="Storesund J.E."/>
            <person name="Kallscheuer N."/>
            <person name="Luecker S."/>
            <person name="Lage O.M."/>
            <person name="Pohl T."/>
            <person name="Merkel B.J."/>
            <person name="Hornburger P."/>
            <person name="Mueller R.-W."/>
            <person name="Bruemmer F."/>
            <person name="Labrenz M."/>
            <person name="Spormann A.M."/>
            <person name="Op den Camp H."/>
            <person name="Overmann J."/>
            <person name="Amann R."/>
            <person name="Jetten M.S.M."/>
            <person name="Mascher T."/>
            <person name="Medema M.H."/>
            <person name="Devos D.P."/>
            <person name="Kaster A.-K."/>
            <person name="Ovreas L."/>
            <person name="Rohde M."/>
            <person name="Galperin M.Y."/>
            <person name="Jogler C."/>
        </authorList>
    </citation>
    <scope>NUCLEOTIDE SEQUENCE [LARGE SCALE GENOMIC DNA]</scope>
    <source>
        <strain evidence="7 8">Mal33</strain>
    </source>
</reference>
<accession>A0A518J1B7</accession>
<evidence type="ECO:0000256" key="4">
    <source>
        <dbReference type="HAMAP-Rule" id="MF_00693"/>
    </source>
</evidence>
<keyword evidence="8" id="KW-1185">Reference proteome</keyword>
<dbReference type="GO" id="GO:0005829">
    <property type="term" value="C:cytosol"/>
    <property type="evidence" value="ECO:0007669"/>
    <property type="project" value="TreeGrafter"/>
</dbReference>
<organism evidence="7 8">
    <name type="scientific">Rosistilla oblonga</name>
    <dbReference type="NCBI Taxonomy" id="2527990"/>
    <lineage>
        <taxon>Bacteria</taxon>
        <taxon>Pseudomonadati</taxon>
        <taxon>Planctomycetota</taxon>
        <taxon>Planctomycetia</taxon>
        <taxon>Pirellulales</taxon>
        <taxon>Pirellulaceae</taxon>
        <taxon>Rosistilla</taxon>
    </lineage>
</organism>
<comment type="subcellular location">
    <subcellularLocation>
        <location evidence="4">Cytoplasm</location>
    </subcellularLocation>
</comment>
<dbReference type="Proteomes" id="UP000316770">
    <property type="component" value="Chromosome"/>
</dbReference>
<dbReference type="Gene3D" id="3.30.70.980">
    <property type="match status" value="2"/>
</dbReference>
<evidence type="ECO:0000259" key="5">
    <source>
        <dbReference type="Pfam" id="PF01709"/>
    </source>
</evidence>
<dbReference type="InterPro" id="IPR029072">
    <property type="entry name" value="YebC-like"/>
</dbReference>
<keyword evidence="3 4" id="KW-0804">Transcription</keyword>
<keyword evidence="2 4" id="KW-0805">Transcription regulation</keyword>